<feature type="transmembrane region" description="Helical" evidence="1">
    <location>
        <begin position="79"/>
        <end position="100"/>
    </location>
</feature>
<dbReference type="CTD" id="4541"/>
<protein>
    <submittedName>
        <fullName evidence="2">NADH dehydrogenase subunit 6</fullName>
    </submittedName>
</protein>
<proteinExistence type="predicted"/>
<feature type="transmembrane region" description="Helical" evidence="1">
    <location>
        <begin position="121"/>
        <end position="154"/>
    </location>
</feature>
<keyword evidence="1" id="KW-0472">Membrane</keyword>
<sequence length="164" mass="18363">MIIFFFTMLVVTLVSFLSMVSNPLNIGVVVLLLSMIFSWMISLSMSSWYGCILFIIYVGGLLVMFSYAVVLASNPVAKVISWEVLLLELVVLLVFLVELINQNPKLEFLVDLLKHSMFWDGVMLSVSSGSLSLIGLVIYLFLCLVLVVKISMFLNSPFRSFSSL</sequence>
<accession>A0A1U9XPJ6</accession>
<dbReference type="RefSeq" id="YP_009353873.1">
    <property type="nucleotide sequence ID" value="NC_034304.1"/>
</dbReference>
<organism evidence="2">
    <name type="scientific">Tropidomya abbreviata</name>
    <dbReference type="NCBI Taxonomy" id="102404"/>
    <lineage>
        <taxon>Eukaryota</taxon>
        <taxon>Metazoa</taxon>
        <taxon>Spiralia</taxon>
        <taxon>Lophotrochozoa</taxon>
        <taxon>Mollusca</taxon>
        <taxon>Bivalvia</taxon>
        <taxon>Autobranchia</taxon>
        <taxon>Heteroconchia</taxon>
        <taxon>Euheterodonta</taxon>
        <taxon>Anomalodesmata</taxon>
        <taxon>Poromyoidea</taxon>
        <taxon>Poromyidae</taxon>
        <taxon>Tropidomya</taxon>
    </lineage>
</organism>
<dbReference type="GeneID" id="32229795"/>
<keyword evidence="1" id="KW-1133">Transmembrane helix</keyword>
<keyword evidence="2" id="KW-0496">Mitochondrion</keyword>
<dbReference type="EMBL" id="KX815962">
    <property type="protein sequence ID" value="AQZ26179.1"/>
    <property type="molecule type" value="Genomic_DNA"/>
</dbReference>
<gene>
    <name evidence="2" type="primary">ND6</name>
</gene>
<evidence type="ECO:0000313" key="2">
    <source>
        <dbReference type="EMBL" id="AQZ26179.1"/>
    </source>
</evidence>
<geneLocation type="mitochondrion" evidence="2"/>
<keyword evidence="1" id="KW-0812">Transmembrane</keyword>
<feature type="transmembrane region" description="Helical" evidence="1">
    <location>
        <begin position="52"/>
        <end position="73"/>
    </location>
</feature>
<dbReference type="AlphaFoldDB" id="A0A1U9XPJ6"/>
<reference evidence="2" key="1">
    <citation type="journal article" date="2017" name="Mol. Phylogenet. Evol.">
        <title>Curious bivalves: Systematic utility and unusual properties of anomalodesmatan mitochondrial genomes.</title>
        <authorList>
            <person name="Williams S.T."/>
            <person name="Foster P.G."/>
            <person name="Hughes C."/>
            <person name="Harper E.M."/>
            <person name="Taylor J.D."/>
            <person name="Littlewood D.T."/>
            <person name="Dyal P."/>
            <person name="Hopkins K.P."/>
            <person name="Briscoe A.G."/>
        </authorList>
    </citation>
    <scope>NUCLEOTIDE SEQUENCE</scope>
</reference>
<evidence type="ECO:0000256" key="1">
    <source>
        <dbReference type="SAM" id="Phobius"/>
    </source>
</evidence>
<name>A0A1U9XPJ6_9BIVA</name>